<evidence type="ECO:0000256" key="7">
    <source>
        <dbReference type="ARBA" id="ARBA00022946"/>
    </source>
</evidence>
<dbReference type="NCBIfam" id="TIGR00756">
    <property type="entry name" value="PPR"/>
    <property type="match status" value="1"/>
</dbReference>
<organism evidence="13 14">
    <name type="scientific">Clunio marinus</name>
    <dbReference type="NCBI Taxonomy" id="568069"/>
    <lineage>
        <taxon>Eukaryota</taxon>
        <taxon>Metazoa</taxon>
        <taxon>Ecdysozoa</taxon>
        <taxon>Arthropoda</taxon>
        <taxon>Hexapoda</taxon>
        <taxon>Insecta</taxon>
        <taxon>Pterygota</taxon>
        <taxon>Neoptera</taxon>
        <taxon>Endopterygota</taxon>
        <taxon>Diptera</taxon>
        <taxon>Nematocera</taxon>
        <taxon>Chironomoidea</taxon>
        <taxon>Chironomidae</taxon>
        <taxon>Clunio</taxon>
    </lineage>
</organism>
<dbReference type="InterPro" id="IPR002885">
    <property type="entry name" value="PPR_rpt"/>
</dbReference>
<evidence type="ECO:0000256" key="4">
    <source>
        <dbReference type="ARBA" id="ARBA00022737"/>
    </source>
</evidence>
<evidence type="ECO:0000313" key="14">
    <source>
        <dbReference type="Proteomes" id="UP000183832"/>
    </source>
</evidence>
<dbReference type="InterPro" id="IPR055063">
    <property type="entry name" value="Rib_mS39_PPR"/>
</dbReference>
<evidence type="ECO:0000256" key="1">
    <source>
        <dbReference type="ARBA" id="ARBA00004173"/>
    </source>
</evidence>
<evidence type="ECO:0000256" key="2">
    <source>
        <dbReference type="ARBA" id="ARBA00008551"/>
    </source>
</evidence>
<dbReference type="GO" id="GO:0005739">
    <property type="term" value="C:mitochondrion"/>
    <property type="evidence" value="ECO:0007669"/>
    <property type="project" value="UniProtKB-SubCell"/>
</dbReference>
<dbReference type="Pfam" id="PF22330">
    <property type="entry name" value="Rib_mS39_PPR"/>
    <property type="match status" value="1"/>
</dbReference>
<evidence type="ECO:0000256" key="11">
    <source>
        <dbReference type="ARBA" id="ARBA00035134"/>
    </source>
</evidence>
<proteinExistence type="inferred from homology"/>
<dbReference type="STRING" id="568069.A0A1J1IW38"/>
<dbReference type="PANTHER" id="PTHR16276:SF1">
    <property type="entry name" value="SMALL RIBOSOMAL SUBUNIT PROTEIN MS39"/>
    <property type="match status" value="1"/>
</dbReference>
<keyword evidence="10" id="KW-0687">Ribonucleoprotein</keyword>
<feature type="repeat" description="PPR" evidence="12">
    <location>
        <begin position="227"/>
        <end position="261"/>
    </location>
</feature>
<evidence type="ECO:0000256" key="3">
    <source>
        <dbReference type="ARBA" id="ARBA00022730"/>
    </source>
</evidence>
<keyword evidence="14" id="KW-1185">Reference proteome</keyword>
<keyword evidence="7" id="KW-0809">Transit peptide</keyword>
<protein>
    <recommendedName>
        <fullName evidence="11">Small ribosomal subunit protein mS39</fullName>
    </recommendedName>
</protein>
<dbReference type="GO" id="GO:1990904">
    <property type="term" value="C:ribonucleoprotein complex"/>
    <property type="evidence" value="ECO:0007669"/>
    <property type="project" value="UniProtKB-KW"/>
</dbReference>
<evidence type="ECO:0000256" key="5">
    <source>
        <dbReference type="ARBA" id="ARBA00022845"/>
    </source>
</evidence>
<dbReference type="Proteomes" id="UP000183832">
    <property type="component" value="Unassembled WGS sequence"/>
</dbReference>
<dbReference type="OrthoDB" id="185373at2759"/>
<dbReference type="EMBL" id="CVRI01000063">
    <property type="protein sequence ID" value="CRL04320.1"/>
    <property type="molecule type" value="Genomic_DNA"/>
</dbReference>
<keyword evidence="8" id="KW-0689">Ribosomal protein</keyword>
<evidence type="ECO:0000256" key="8">
    <source>
        <dbReference type="ARBA" id="ARBA00022980"/>
    </source>
</evidence>
<dbReference type="FunFam" id="1.25.40.10:FF:001004">
    <property type="entry name" value="Protein PTCD3 homolog, mitochondrial"/>
    <property type="match status" value="1"/>
</dbReference>
<dbReference type="GO" id="GO:0005840">
    <property type="term" value="C:ribosome"/>
    <property type="evidence" value="ECO:0007669"/>
    <property type="project" value="UniProtKB-KW"/>
</dbReference>
<keyword evidence="4" id="KW-0677">Repeat</keyword>
<dbReference type="GO" id="GO:0006417">
    <property type="term" value="P:regulation of translation"/>
    <property type="evidence" value="ECO:0007669"/>
    <property type="project" value="UniProtKB-KW"/>
</dbReference>
<dbReference type="GO" id="GO:0019843">
    <property type="term" value="F:rRNA binding"/>
    <property type="evidence" value="ECO:0007669"/>
    <property type="project" value="UniProtKB-KW"/>
</dbReference>
<evidence type="ECO:0000256" key="6">
    <source>
        <dbReference type="ARBA" id="ARBA00022884"/>
    </source>
</evidence>
<dbReference type="PROSITE" id="PS51375">
    <property type="entry name" value="PPR"/>
    <property type="match status" value="1"/>
</dbReference>
<evidence type="ECO:0000313" key="13">
    <source>
        <dbReference type="EMBL" id="CRL04320.1"/>
    </source>
</evidence>
<gene>
    <name evidence="13" type="primary">putative Protein PTCD3 homolog</name>
    <name evidence="13" type="ORF">CLUMA_CG017415</name>
</gene>
<comment type="similarity">
    <text evidence="2">Belongs to the mitochondrion-specific ribosomal protein mS39 family.</text>
</comment>
<dbReference type="GO" id="GO:0043024">
    <property type="term" value="F:ribosomal small subunit binding"/>
    <property type="evidence" value="ECO:0007669"/>
    <property type="project" value="InterPro"/>
</dbReference>
<dbReference type="PANTHER" id="PTHR16276">
    <property type="entry name" value="PENTATRICOPEPTIDE REPEAT DOMAIN-CONTAINING PROTEIN 3"/>
    <property type="match status" value="1"/>
</dbReference>
<dbReference type="Gene3D" id="1.25.40.10">
    <property type="entry name" value="Tetratricopeptide repeat domain"/>
    <property type="match status" value="1"/>
</dbReference>
<keyword evidence="9" id="KW-0496">Mitochondrion</keyword>
<evidence type="ECO:0000256" key="9">
    <source>
        <dbReference type="ARBA" id="ARBA00023128"/>
    </source>
</evidence>
<sequence>MHNIRRSFTRLPFIRKQTTWNCKTFATTSSSSSSDNEEIKIPNRIKRSPTDLLKALSQTVGYDPTAPHYKFHDDPFLIPTSNIAKRTFALAQESGRKSAKWIRQENWKLFQHTEMDPPIEAFVPTKIYTEESEVEVKDLESLIAAADVTDAALVYQLLQKNKIEIPAEVMQSFFELICFFNNEEQLDEDLVEERWFRMSAKLNERPRKTWKDYDLAEQIFSEIDPKDSKAYSTIIRGMCKYYQAEKAYAFFNEALANNIALDVETFNSILSVVSFLREGYEARWDLMRELLITMKSANLNPNQGTLNSCLSSITTMGGRTSRDNALKILGEFKRIGIQPSLASWYYILQIFCRERGPVSHVLIDIMNEIEGKEFEIKDLKDCHFFVTAMDVCRNHLHDKNLAKRVDALLHHGDNYNLIGDSYKESVYYRNFFLLLLSTEPFEIFMDTYHYLVPNVYIPEPVVMEEILKSIEVSGSIETIPLIWSHMILFDHTTRENLLNMITKIMIENKPNPSLPRQENLVQSFGDIAYDIWKKIEEKNEMRTKQMIWTARLLSDILTLICRIEDFEKATEIFDKIIGSQDEILGDAEITSMQNYVQVCILKKQPEKAVQCLQFCTEIGFPESKDMAKTICSGFTLDENLLKKVAYLAGEDVLNDNIIS</sequence>
<dbReference type="AlphaFoldDB" id="A0A1J1IW38"/>
<comment type="subcellular location">
    <subcellularLocation>
        <location evidence="1">Mitochondrion</location>
    </subcellularLocation>
</comment>
<keyword evidence="5" id="KW-0810">Translation regulation</keyword>
<evidence type="ECO:0000256" key="10">
    <source>
        <dbReference type="ARBA" id="ARBA00023274"/>
    </source>
</evidence>
<dbReference type="GO" id="GO:0032543">
    <property type="term" value="P:mitochondrial translation"/>
    <property type="evidence" value="ECO:0007669"/>
    <property type="project" value="InterPro"/>
</dbReference>
<accession>A0A1J1IW38</accession>
<evidence type="ECO:0000256" key="12">
    <source>
        <dbReference type="PROSITE-ProRule" id="PRU00708"/>
    </source>
</evidence>
<keyword evidence="3" id="KW-0699">rRNA-binding</keyword>
<reference evidence="13 14" key="1">
    <citation type="submission" date="2015-04" db="EMBL/GenBank/DDBJ databases">
        <authorList>
            <person name="Syromyatnikov M.Y."/>
            <person name="Popov V.N."/>
        </authorList>
    </citation>
    <scope>NUCLEOTIDE SEQUENCE [LARGE SCALE GENOMIC DNA]</scope>
</reference>
<dbReference type="InterPro" id="IPR037387">
    <property type="entry name" value="PTCD3"/>
</dbReference>
<dbReference type="InterPro" id="IPR011990">
    <property type="entry name" value="TPR-like_helical_dom_sf"/>
</dbReference>
<keyword evidence="6" id="KW-0694">RNA-binding</keyword>
<name>A0A1J1IW38_9DIPT</name>